<dbReference type="SMART" id="SM00382">
    <property type="entry name" value="AAA"/>
    <property type="match status" value="1"/>
</dbReference>
<dbReference type="Gene3D" id="1.10.10.60">
    <property type="entry name" value="Homeodomain-like"/>
    <property type="match status" value="1"/>
</dbReference>
<dbReference type="OrthoDB" id="9154941at2"/>
<dbReference type="EMBL" id="FUYM01000003">
    <property type="protein sequence ID" value="SKB50727.1"/>
    <property type="molecule type" value="Genomic_DNA"/>
</dbReference>
<comment type="subcellular location">
    <subcellularLocation>
        <location evidence="1">Cytoplasm</location>
    </subcellularLocation>
</comment>
<evidence type="ECO:0000256" key="9">
    <source>
        <dbReference type="ARBA" id="ARBA00023015"/>
    </source>
</evidence>
<keyword evidence="3" id="KW-0963">Cytoplasm</keyword>
<dbReference type="CDD" id="cd00156">
    <property type="entry name" value="REC"/>
    <property type="match status" value="1"/>
</dbReference>
<evidence type="ECO:0000256" key="1">
    <source>
        <dbReference type="ARBA" id="ARBA00004496"/>
    </source>
</evidence>
<dbReference type="InterPro" id="IPR003593">
    <property type="entry name" value="AAA+_ATPase"/>
</dbReference>
<accession>A0A1T5BUC1</accession>
<dbReference type="InterPro" id="IPR009057">
    <property type="entry name" value="Homeodomain-like_sf"/>
</dbReference>
<keyword evidence="6" id="KW-0547">Nucleotide-binding</keyword>
<evidence type="ECO:0000256" key="16">
    <source>
        <dbReference type="ARBA" id="ARBA00043886"/>
    </source>
</evidence>
<evidence type="ECO:0000256" key="3">
    <source>
        <dbReference type="ARBA" id="ARBA00022490"/>
    </source>
</evidence>
<dbReference type="AlphaFoldDB" id="A0A1T5BUC1"/>
<dbReference type="InterPro" id="IPR025944">
    <property type="entry name" value="Sigma_54_int_dom_CS"/>
</dbReference>
<feature type="domain" description="Sigma-54 factor interaction" evidence="18">
    <location>
        <begin position="149"/>
        <end position="378"/>
    </location>
</feature>
<dbReference type="PROSITE" id="PS50110">
    <property type="entry name" value="RESPONSE_REGULATORY"/>
    <property type="match status" value="1"/>
</dbReference>
<dbReference type="STRING" id="439228.SAMN06295920_103286"/>
<feature type="domain" description="Response regulatory" evidence="19">
    <location>
        <begin position="8"/>
        <end position="124"/>
    </location>
</feature>
<dbReference type="RefSeq" id="WP_079647610.1">
    <property type="nucleotide sequence ID" value="NZ_FUYM01000003.1"/>
</dbReference>
<dbReference type="GO" id="GO:0006355">
    <property type="term" value="P:regulation of DNA-templated transcription"/>
    <property type="evidence" value="ECO:0007669"/>
    <property type="project" value="InterPro"/>
</dbReference>
<dbReference type="PROSITE" id="PS00675">
    <property type="entry name" value="SIGMA54_INTERACT_1"/>
    <property type="match status" value="1"/>
</dbReference>
<dbReference type="InterPro" id="IPR025662">
    <property type="entry name" value="Sigma_54_int_dom_ATP-bd_1"/>
</dbReference>
<dbReference type="PANTHER" id="PTHR32071">
    <property type="entry name" value="TRANSCRIPTIONAL REGULATORY PROTEIN"/>
    <property type="match status" value="1"/>
</dbReference>
<dbReference type="InterPro" id="IPR058031">
    <property type="entry name" value="AAA_lid_NorR"/>
</dbReference>
<evidence type="ECO:0000256" key="4">
    <source>
        <dbReference type="ARBA" id="ARBA00022491"/>
    </source>
</evidence>
<keyword evidence="9" id="KW-0805">Transcription regulation</keyword>
<dbReference type="Pfam" id="PF00072">
    <property type="entry name" value="Response_reg"/>
    <property type="match status" value="1"/>
</dbReference>
<keyword evidence="12" id="KW-0804">Transcription</keyword>
<dbReference type="InterPro" id="IPR001789">
    <property type="entry name" value="Sig_transdc_resp-reg_receiver"/>
</dbReference>
<evidence type="ECO:0000256" key="13">
    <source>
        <dbReference type="ARBA" id="ARBA00023231"/>
    </source>
</evidence>
<evidence type="ECO:0000313" key="21">
    <source>
        <dbReference type="Proteomes" id="UP000189818"/>
    </source>
</evidence>
<dbReference type="Pfam" id="PF02954">
    <property type="entry name" value="HTH_8"/>
    <property type="match status" value="1"/>
</dbReference>
<dbReference type="PRINTS" id="PR01590">
    <property type="entry name" value="HTHFIS"/>
</dbReference>
<dbReference type="GO" id="GO:0000160">
    <property type="term" value="P:phosphorelay signal transduction system"/>
    <property type="evidence" value="ECO:0007669"/>
    <property type="project" value="UniProtKB-KW"/>
</dbReference>
<dbReference type="InterPro" id="IPR002078">
    <property type="entry name" value="Sigma_54_int"/>
</dbReference>
<organism evidence="20 21">
    <name type="scientific">Rhizorhabdus histidinilytica</name>
    <dbReference type="NCBI Taxonomy" id="439228"/>
    <lineage>
        <taxon>Bacteria</taxon>
        <taxon>Pseudomonadati</taxon>
        <taxon>Pseudomonadota</taxon>
        <taxon>Alphaproteobacteria</taxon>
        <taxon>Sphingomonadales</taxon>
        <taxon>Sphingomonadaceae</taxon>
        <taxon>Rhizorhabdus</taxon>
    </lineage>
</organism>
<evidence type="ECO:0000256" key="17">
    <source>
        <dbReference type="PROSITE-ProRule" id="PRU00169"/>
    </source>
</evidence>
<dbReference type="SUPFAM" id="SSF52540">
    <property type="entry name" value="P-loop containing nucleoside triphosphate hydrolases"/>
    <property type="match status" value="1"/>
</dbReference>
<dbReference type="Gene3D" id="1.10.8.60">
    <property type="match status" value="1"/>
</dbReference>
<evidence type="ECO:0000256" key="12">
    <source>
        <dbReference type="ARBA" id="ARBA00023163"/>
    </source>
</evidence>
<dbReference type="InterPro" id="IPR025943">
    <property type="entry name" value="Sigma_54_int_dom_ATP-bd_2"/>
</dbReference>
<evidence type="ECO:0000313" key="20">
    <source>
        <dbReference type="EMBL" id="SKB50727.1"/>
    </source>
</evidence>
<keyword evidence="21" id="KW-1185">Reference proteome</keyword>
<dbReference type="Gene3D" id="3.40.50.2300">
    <property type="match status" value="1"/>
</dbReference>
<name>A0A1T5BUC1_9SPHN</name>
<keyword evidence="4" id="KW-0678">Repressor</keyword>
<dbReference type="SUPFAM" id="SSF46689">
    <property type="entry name" value="Homeodomain-like"/>
    <property type="match status" value="1"/>
</dbReference>
<dbReference type="PROSITE" id="PS00688">
    <property type="entry name" value="SIGMA54_INTERACT_3"/>
    <property type="match status" value="1"/>
</dbReference>
<gene>
    <name evidence="20" type="ORF">SAMN06295920_103286</name>
</gene>
<dbReference type="PROSITE" id="PS00676">
    <property type="entry name" value="SIGMA54_INTERACT_2"/>
    <property type="match status" value="1"/>
</dbReference>
<evidence type="ECO:0000256" key="7">
    <source>
        <dbReference type="ARBA" id="ARBA00022840"/>
    </source>
</evidence>
<keyword evidence="11" id="KW-0010">Activator</keyword>
<keyword evidence="7" id="KW-0067">ATP-binding</keyword>
<evidence type="ECO:0000256" key="6">
    <source>
        <dbReference type="ARBA" id="ARBA00022741"/>
    </source>
</evidence>
<dbReference type="SMART" id="SM00448">
    <property type="entry name" value="REC"/>
    <property type="match status" value="1"/>
</dbReference>
<dbReference type="PROSITE" id="PS50045">
    <property type="entry name" value="SIGMA54_INTERACT_4"/>
    <property type="match status" value="1"/>
</dbReference>
<evidence type="ECO:0000256" key="14">
    <source>
        <dbReference type="ARBA" id="ARBA00029881"/>
    </source>
</evidence>
<dbReference type="Gene3D" id="3.40.50.300">
    <property type="entry name" value="P-loop containing nucleotide triphosphate hydrolases"/>
    <property type="match status" value="1"/>
</dbReference>
<evidence type="ECO:0000256" key="5">
    <source>
        <dbReference type="ARBA" id="ARBA00022553"/>
    </source>
</evidence>
<dbReference type="InterPro" id="IPR027417">
    <property type="entry name" value="P-loop_NTPase"/>
</dbReference>
<dbReference type="Proteomes" id="UP000189818">
    <property type="component" value="Unassembled WGS sequence"/>
</dbReference>
<proteinExistence type="predicted"/>
<evidence type="ECO:0000259" key="18">
    <source>
        <dbReference type="PROSITE" id="PS50045"/>
    </source>
</evidence>
<dbReference type="Pfam" id="PF00158">
    <property type="entry name" value="Sigma54_activat"/>
    <property type="match status" value="1"/>
</dbReference>
<protein>
    <recommendedName>
        <fullName evidence="2">DNA-binding transcriptional regulator NtrC</fullName>
    </recommendedName>
    <alternativeName>
        <fullName evidence="14">Nitrogen regulation protein NR(I)</fullName>
    </alternativeName>
    <alternativeName>
        <fullName evidence="15">Nitrogen regulator I</fullName>
    </alternativeName>
</protein>
<dbReference type="GO" id="GO:0005737">
    <property type="term" value="C:cytoplasm"/>
    <property type="evidence" value="ECO:0007669"/>
    <property type="project" value="UniProtKB-SubCell"/>
</dbReference>
<dbReference type="CDD" id="cd00009">
    <property type="entry name" value="AAA"/>
    <property type="match status" value="1"/>
</dbReference>
<keyword evidence="13" id="KW-0535">Nitrogen fixation</keyword>
<dbReference type="PANTHER" id="PTHR32071:SF95">
    <property type="entry name" value="DNA-BINDING TRANSCRIPTIONAL REGULATOR NTRC"/>
    <property type="match status" value="1"/>
</dbReference>
<dbReference type="GO" id="GO:0005524">
    <property type="term" value="F:ATP binding"/>
    <property type="evidence" value="ECO:0007669"/>
    <property type="project" value="UniProtKB-KW"/>
</dbReference>
<reference evidence="21" key="1">
    <citation type="submission" date="2017-02" db="EMBL/GenBank/DDBJ databases">
        <authorList>
            <person name="Varghese N."/>
            <person name="Submissions S."/>
        </authorList>
    </citation>
    <scope>NUCLEOTIDE SEQUENCE [LARGE SCALE GENOMIC DNA]</scope>
    <source>
        <strain evidence="21">UM2</strain>
    </source>
</reference>
<dbReference type="SUPFAM" id="SSF52172">
    <property type="entry name" value="CheY-like"/>
    <property type="match status" value="1"/>
</dbReference>
<dbReference type="GO" id="GO:0043565">
    <property type="term" value="F:sequence-specific DNA binding"/>
    <property type="evidence" value="ECO:0007669"/>
    <property type="project" value="InterPro"/>
</dbReference>
<keyword evidence="8" id="KW-0902">Two-component regulatory system</keyword>
<evidence type="ECO:0000259" key="19">
    <source>
        <dbReference type="PROSITE" id="PS50110"/>
    </source>
</evidence>
<evidence type="ECO:0000256" key="2">
    <source>
        <dbReference type="ARBA" id="ARBA00019059"/>
    </source>
</evidence>
<keyword evidence="5 17" id="KW-0597">Phosphoprotein</keyword>
<evidence type="ECO:0000256" key="8">
    <source>
        <dbReference type="ARBA" id="ARBA00023012"/>
    </source>
</evidence>
<comment type="function">
    <text evidence="16">Member of the two-component regulatory system NtrB/NtrC, which controls expression of the nitrogen-regulated (ntr) genes in response to nitrogen limitation. Phosphorylated NtrC binds directly to DNA and stimulates the formation of open promoter-sigma54-RNA polymerase complexes.</text>
</comment>
<dbReference type="Pfam" id="PF25601">
    <property type="entry name" value="AAA_lid_14"/>
    <property type="match status" value="1"/>
</dbReference>
<dbReference type="InterPro" id="IPR011006">
    <property type="entry name" value="CheY-like_superfamily"/>
</dbReference>
<dbReference type="InterPro" id="IPR002197">
    <property type="entry name" value="HTH_Fis"/>
</dbReference>
<evidence type="ECO:0000256" key="15">
    <source>
        <dbReference type="ARBA" id="ARBA00031910"/>
    </source>
</evidence>
<feature type="modified residue" description="4-aspartylphosphate" evidence="17">
    <location>
        <position position="59"/>
    </location>
</feature>
<keyword evidence="10" id="KW-0238">DNA-binding</keyword>
<evidence type="ECO:0000256" key="11">
    <source>
        <dbReference type="ARBA" id="ARBA00023159"/>
    </source>
</evidence>
<dbReference type="FunFam" id="3.40.50.300:FF:000006">
    <property type="entry name" value="DNA-binding transcriptional regulator NtrC"/>
    <property type="match status" value="1"/>
</dbReference>
<evidence type="ECO:0000256" key="10">
    <source>
        <dbReference type="ARBA" id="ARBA00023125"/>
    </source>
</evidence>
<sequence length="481" mass="51271">MRRDTPPGLLLIDAEPAQAGLVSALAQRAGWRVLRAADVAEAVERSDRSSIRLDAALIDLWSPDEASVRSVARLRKSLPELPIIVVTAQDSVDLAVRAVRAGAHDVLVKPIARHRLLAALDHVVAADGPAGELRPLVEKWSEALDFAEIVGSAPPFRRALDVAMRAAATPATILIEGESGVGKELLAQAIHRASARQAGPLITVNCAAIPANLIESELFGHERGAFTGAFERRPGLFANADGGTIFLDEIGDLPGDAQAKLLRVLQSGEIRPIGAAHPRQVSVRVIAATNRRLSDDVARGRFREDLFYRLAVVPLTLPPLRDRIGDVAPLAAHLLDRIARQLGLPSLAVDASAVALLEAHDWPGNVRQLHNVLFRAAIFRDGGTLTASDFPQLRAAHAGPQPAANDDAPVPAPAGTAPPAGSVALFGADGHVRPIDEIEADLIRMAIGHYRGRMTEVARRLRIGRSTLYRKLGELGIEQAG</sequence>